<dbReference type="CDD" id="cd03020">
    <property type="entry name" value="DsbA_DsbC_DsbG"/>
    <property type="match status" value="1"/>
</dbReference>
<dbReference type="Gene3D" id="3.10.450.70">
    <property type="entry name" value="Disulphide bond isomerase, DsbC/G, N-terminal"/>
    <property type="match status" value="1"/>
</dbReference>
<evidence type="ECO:0000259" key="8">
    <source>
        <dbReference type="Pfam" id="PF10411"/>
    </source>
</evidence>
<dbReference type="RefSeq" id="WP_077279025.1">
    <property type="nucleotide sequence ID" value="NZ_MVBK01000057.1"/>
</dbReference>
<dbReference type="Gene3D" id="3.40.30.10">
    <property type="entry name" value="Glutaredoxin"/>
    <property type="match status" value="1"/>
</dbReference>
<gene>
    <name evidence="10" type="ORF">B1C78_10095</name>
</gene>
<feature type="signal peptide" evidence="7">
    <location>
        <begin position="1"/>
        <end position="23"/>
    </location>
</feature>
<dbReference type="Pfam" id="PF13098">
    <property type="entry name" value="Thioredoxin_2"/>
    <property type="match status" value="1"/>
</dbReference>
<evidence type="ECO:0000256" key="6">
    <source>
        <dbReference type="ARBA" id="ARBA00023284"/>
    </source>
</evidence>
<evidence type="ECO:0000259" key="9">
    <source>
        <dbReference type="Pfam" id="PF13098"/>
    </source>
</evidence>
<reference evidence="10 11" key="1">
    <citation type="submission" date="2017-02" db="EMBL/GenBank/DDBJ databases">
        <title>Genomic diversity within the haloalkaliphilic genus Thioalkalivibrio.</title>
        <authorList>
            <person name="Ahn A.-C."/>
            <person name="Meier-Kolthoff J."/>
            <person name="Overmars L."/>
            <person name="Richter M."/>
            <person name="Woyke T."/>
            <person name="Sorokin D.Y."/>
            <person name="Muyzer G."/>
        </authorList>
    </citation>
    <scope>NUCLEOTIDE SEQUENCE [LARGE SCALE GENOMIC DNA]</scope>
    <source>
        <strain evidence="10 11">ALJD</strain>
    </source>
</reference>
<comment type="function">
    <text evidence="7">Required for disulfide bond formation in some periplasmic proteins. Acts by transferring its disulfide bond to other proteins and is reduced in the process.</text>
</comment>
<evidence type="ECO:0000256" key="1">
    <source>
        <dbReference type="ARBA" id="ARBA00004418"/>
    </source>
</evidence>
<evidence type="ECO:0000313" key="10">
    <source>
        <dbReference type="EMBL" id="OOG23869.1"/>
    </source>
</evidence>
<evidence type="ECO:0000256" key="5">
    <source>
        <dbReference type="ARBA" id="ARBA00023157"/>
    </source>
</evidence>
<dbReference type="SUPFAM" id="SSF54423">
    <property type="entry name" value="DsbC/DsbG N-terminal domain-like"/>
    <property type="match status" value="1"/>
</dbReference>
<dbReference type="AlphaFoldDB" id="A0A1V3NFI2"/>
<keyword evidence="5" id="KW-1015">Disulfide bond</keyword>
<keyword evidence="6 7" id="KW-0676">Redox-active center</keyword>
<evidence type="ECO:0000256" key="2">
    <source>
        <dbReference type="ARBA" id="ARBA00009813"/>
    </source>
</evidence>
<dbReference type="GO" id="GO:0042597">
    <property type="term" value="C:periplasmic space"/>
    <property type="evidence" value="ECO:0007669"/>
    <property type="project" value="UniProtKB-SubCell"/>
</dbReference>
<dbReference type="SUPFAM" id="SSF52833">
    <property type="entry name" value="Thioredoxin-like"/>
    <property type="match status" value="1"/>
</dbReference>
<keyword evidence="3 7" id="KW-0732">Signal</keyword>
<dbReference type="EMBL" id="MVBK01000057">
    <property type="protein sequence ID" value="OOG23869.1"/>
    <property type="molecule type" value="Genomic_DNA"/>
</dbReference>
<feature type="domain" description="Disulphide bond isomerase DsbC/G N-terminal" evidence="8">
    <location>
        <begin position="20"/>
        <end position="87"/>
    </location>
</feature>
<name>A0A1V3NFI2_9GAMM</name>
<dbReference type="PANTHER" id="PTHR35272:SF3">
    <property type="entry name" value="THIOL:DISULFIDE INTERCHANGE PROTEIN DSBC"/>
    <property type="match status" value="1"/>
</dbReference>
<dbReference type="PANTHER" id="PTHR35272">
    <property type="entry name" value="THIOL:DISULFIDE INTERCHANGE PROTEIN DSBC-RELATED"/>
    <property type="match status" value="1"/>
</dbReference>
<protein>
    <recommendedName>
        <fullName evidence="7">Thiol:disulfide interchange protein</fullName>
    </recommendedName>
</protein>
<keyword evidence="4 7" id="KW-0574">Periplasm</keyword>
<dbReference type="STRING" id="108003.B1C78_10095"/>
<feature type="chain" id="PRO_5011816733" description="Thiol:disulfide interchange protein" evidence="7">
    <location>
        <begin position="24"/>
        <end position="241"/>
    </location>
</feature>
<evidence type="ECO:0000256" key="4">
    <source>
        <dbReference type="ARBA" id="ARBA00022764"/>
    </source>
</evidence>
<proteinExistence type="inferred from homology"/>
<dbReference type="InterPro" id="IPR036249">
    <property type="entry name" value="Thioredoxin-like_sf"/>
</dbReference>
<dbReference type="Proteomes" id="UP000189462">
    <property type="component" value="Unassembled WGS sequence"/>
</dbReference>
<evidence type="ECO:0000256" key="7">
    <source>
        <dbReference type="RuleBase" id="RU364038"/>
    </source>
</evidence>
<comment type="caution">
    <text evidence="10">The sequence shown here is derived from an EMBL/GenBank/DDBJ whole genome shotgun (WGS) entry which is preliminary data.</text>
</comment>
<dbReference type="InterPro" id="IPR012336">
    <property type="entry name" value="Thioredoxin-like_fold"/>
</dbReference>
<comment type="similarity">
    <text evidence="2 7">Belongs to the thioredoxin family. DsbC subfamily.</text>
</comment>
<dbReference type="InterPro" id="IPR018950">
    <property type="entry name" value="DiS-bond_isomerase_DsbC/G_N"/>
</dbReference>
<sequence>MKMTRLVFMPVLLLALLSLAVAASEKHVRERMQMLIPGAVPDAVVETPVDGVYEVRYGTQILYMSADGKYVFQGNLVDTETRTNLTESSRTLARQQVVADLDESRMVIYGANGETRHVVTVFTDADCTFCRRMHAEMPEINDLGITIRYLLFPRTGVDSPSYRKAVSIWCADDQHHAMDEAKLGREIPAKSCDNPVQEHMALGEQLGVQGTPALVLENGQMLPGYRPVNELAAILEQLSKR</sequence>
<evidence type="ECO:0000256" key="3">
    <source>
        <dbReference type="ARBA" id="ARBA00022729"/>
    </source>
</evidence>
<dbReference type="InterPro" id="IPR051470">
    <property type="entry name" value="Thiol:disulfide_interchange"/>
</dbReference>
<feature type="domain" description="Thioredoxin-like fold" evidence="9">
    <location>
        <begin position="111"/>
        <end position="235"/>
    </location>
</feature>
<comment type="subcellular location">
    <subcellularLocation>
        <location evidence="1 7">Periplasm</location>
    </subcellularLocation>
</comment>
<dbReference type="InterPro" id="IPR009094">
    <property type="entry name" value="DiS-bond_isomerase_DsbC/G_N_sf"/>
</dbReference>
<dbReference type="Pfam" id="PF10411">
    <property type="entry name" value="DsbC_N"/>
    <property type="match status" value="1"/>
</dbReference>
<organism evidence="10 11">
    <name type="scientific">Thioalkalivibrio denitrificans</name>
    <dbReference type="NCBI Taxonomy" id="108003"/>
    <lineage>
        <taxon>Bacteria</taxon>
        <taxon>Pseudomonadati</taxon>
        <taxon>Pseudomonadota</taxon>
        <taxon>Gammaproteobacteria</taxon>
        <taxon>Chromatiales</taxon>
        <taxon>Ectothiorhodospiraceae</taxon>
        <taxon>Thioalkalivibrio</taxon>
    </lineage>
</organism>
<keyword evidence="11" id="KW-1185">Reference proteome</keyword>
<evidence type="ECO:0000313" key="11">
    <source>
        <dbReference type="Proteomes" id="UP000189462"/>
    </source>
</evidence>
<dbReference type="InterPro" id="IPR033954">
    <property type="entry name" value="DiS-bond_Isoase_DsbC/G"/>
</dbReference>
<accession>A0A1V3NFI2</accession>
<dbReference type="OrthoDB" id="12976at2"/>